<keyword evidence="3" id="KW-1185">Reference proteome</keyword>
<proteinExistence type="predicted"/>
<accession>A0A0C3B6I3</accession>
<dbReference type="OrthoDB" id="3248253at2759"/>
<reference evidence="3" key="2">
    <citation type="submission" date="2015-01" db="EMBL/GenBank/DDBJ databases">
        <title>Evolutionary Origins and Diversification of the Mycorrhizal Mutualists.</title>
        <authorList>
            <consortium name="DOE Joint Genome Institute"/>
            <consortium name="Mycorrhizal Genomics Consortium"/>
            <person name="Kohler A."/>
            <person name="Kuo A."/>
            <person name="Nagy L.G."/>
            <person name="Floudas D."/>
            <person name="Copeland A."/>
            <person name="Barry K.W."/>
            <person name="Cichocki N."/>
            <person name="Veneault-Fourrey C."/>
            <person name="LaButti K."/>
            <person name="Lindquist E.A."/>
            <person name="Lipzen A."/>
            <person name="Lundell T."/>
            <person name="Morin E."/>
            <person name="Murat C."/>
            <person name="Riley R."/>
            <person name="Ohm R."/>
            <person name="Sun H."/>
            <person name="Tunlid A."/>
            <person name="Henrissat B."/>
            <person name="Grigoriev I.V."/>
            <person name="Hibbett D.S."/>
            <person name="Martin F."/>
        </authorList>
    </citation>
    <scope>NUCLEOTIDE SEQUENCE [LARGE SCALE GENOMIC DNA]</scope>
    <source>
        <strain evidence="3">MAFF 305830</strain>
    </source>
</reference>
<evidence type="ECO:0000313" key="2">
    <source>
        <dbReference type="EMBL" id="KIM32440.1"/>
    </source>
</evidence>
<reference evidence="2 3" key="1">
    <citation type="submission" date="2014-04" db="EMBL/GenBank/DDBJ databases">
        <authorList>
            <consortium name="DOE Joint Genome Institute"/>
            <person name="Kuo A."/>
            <person name="Zuccaro A."/>
            <person name="Kohler A."/>
            <person name="Nagy L.G."/>
            <person name="Floudas D."/>
            <person name="Copeland A."/>
            <person name="Barry K.W."/>
            <person name="Cichocki N."/>
            <person name="Veneault-Fourrey C."/>
            <person name="LaButti K."/>
            <person name="Lindquist E.A."/>
            <person name="Lipzen A."/>
            <person name="Lundell T."/>
            <person name="Morin E."/>
            <person name="Murat C."/>
            <person name="Sun H."/>
            <person name="Tunlid A."/>
            <person name="Henrissat B."/>
            <person name="Grigoriev I.V."/>
            <person name="Hibbett D.S."/>
            <person name="Martin F."/>
            <person name="Nordberg H.P."/>
            <person name="Cantor M.N."/>
            <person name="Hua S.X."/>
        </authorList>
    </citation>
    <scope>NUCLEOTIDE SEQUENCE [LARGE SCALE GENOMIC DNA]</scope>
    <source>
        <strain evidence="2 3">MAFF 305830</strain>
    </source>
</reference>
<sequence>MFCRTKLSLGADRIYQLALELYVFILQIVNHYSRNRFRKEHELPSFGLLRTLYLDGYLYFVACMLLRVLTTLMWQINAAGLGYSSNQFEFAMTATLASRFYLHLRKVIQKRVVGTMMDQYTGVSYDNAQFARPRASTLGSLELSVLQEFPAAVPMSPTGEESTSDSEHRKGCKPSGVSRLNSESDNPTYQSQNSTKQGTFERTETEGGVEIRLLK</sequence>
<dbReference type="Proteomes" id="UP000054097">
    <property type="component" value="Unassembled WGS sequence"/>
</dbReference>
<dbReference type="AlphaFoldDB" id="A0A0C3B6I3"/>
<protein>
    <submittedName>
        <fullName evidence="2">Uncharacterized protein</fullName>
    </submittedName>
</protein>
<gene>
    <name evidence="2" type="ORF">M408DRAFT_218836</name>
</gene>
<evidence type="ECO:0000256" key="1">
    <source>
        <dbReference type="SAM" id="MobiDB-lite"/>
    </source>
</evidence>
<organism evidence="2 3">
    <name type="scientific">Serendipita vermifera MAFF 305830</name>
    <dbReference type="NCBI Taxonomy" id="933852"/>
    <lineage>
        <taxon>Eukaryota</taxon>
        <taxon>Fungi</taxon>
        <taxon>Dikarya</taxon>
        <taxon>Basidiomycota</taxon>
        <taxon>Agaricomycotina</taxon>
        <taxon>Agaricomycetes</taxon>
        <taxon>Sebacinales</taxon>
        <taxon>Serendipitaceae</taxon>
        <taxon>Serendipita</taxon>
    </lineage>
</organism>
<dbReference type="EMBL" id="KN824280">
    <property type="protein sequence ID" value="KIM32440.1"/>
    <property type="molecule type" value="Genomic_DNA"/>
</dbReference>
<dbReference type="HOGENOM" id="CLU_1283970_0_0_1"/>
<feature type="compositionally biased region" description="Polar residues" evidence="1">
    <location>
        <begin position="178"/>
        <end position="198"/>
    </location>
</feature>
<evidence type="ECO:0000313" key="3">
    <source>
        <dbReference type="Proteomes" id="UP000054097"/>
    </source>
</evidence>
<name>A0A0C3B6I3_SERVB</name>
<feature type="region of interest" description="Disordered" evidence="1">
    <location>
        <begin position="154"/>
        <end position="215"/>
    </location>
</feature>